<dbReference type="AlphaFoldDB" id="A0A9X2B518"/>
<organism evidence="2 3">
    <name type="scientific">Paenibacillus mangrovi</name>
    <dbReference type="NCBI Taxonomy" id="2931978"/>
    <lineage>
        <taxon>Bacteria</taxon>
        <taxon>Bacillati</taxon>
        <taxon>Bacillota</taxon>
        <taxon>Bacilli</taxon>
        <taxon>Bacillales</taxon>
        <taxon>Paenibacillaceae</taxon>
        <taxon>Paenibacillus</taxon>
    </lineage>
</organism>
<sequence length="156" mass="18298">MISYDNLAKDINIMFDDQADLPLRFKGMYIETSDKQMILVSKYIRSATEKKCVLAEEIGHFHKTVGNIVDQQIIDNKKQEETARRWAYEKLVPLEGIISASKAGVKNRFELADHLDIIEDFLDEAIEFYRRKYGLLLNFDEKYVIYFDPLGVIEYF</sequence>
<evidence type="ECO:0000313" key="3">
    <source>
        <dbReference type="Proteomes" id="UP001139347"/>
    </source>
</evidence>
<dbReference type="Pfam" id="PF06114">
    <property type="entry name" value="Peptidase_M78"/>
    <property type="match status" value="1"/>
</dbReference>
<reference evidence="2" key="1">
    <citation type="submission" date="2022-04" db="EMBL/GenBank/DDBJ databases">
        <title>Paenibacillus mangrovi sp. nov., a novel endophytic bacterium isolated from bark of Kandelia candel.</title>
        <authorList>
            <person name="Tuo L."/>
        </authorList>
    </citation>
    <scope>NUCLEOTIDE SEQUENCE</scope>
    <source>
        <strain evidence="2">KQZ6P-2</strain>
    </source>
</reference>
<keyword evidence="3" id="KW-1185">Reference proteome</keyword>
<dbReference type="InterPro" id="IPR010359">
    <property type="entry name" value="IrrE_HExxH"/>
</dbReference>
<dbReference type="RefSeq" id="WP_244731203.1">
    <property type="nucleotide sequence ID" value="NZ_JALIRP010000021.1"/>
</dbReference>
<evidence type="ECO:0000259" key="1">
    <source>
        <dbReference type="Pfam" id="PF06114"/>
    </source>
</evidence>
<feature type="domain" description="IrrE N-terminal-like" evidence="1">
    <location>
        <begin position="29"/>
        <end position="125"/>
    </location>
</feature>
<dbReference type="Proteomes" id="UP001139347">
    <property type="component" value="Unassembled WGS sequence"/>
</dbReference>
<dbReference type="EMBL" id="JALIRP010000021">
    <property type="protein sequence ID" value="MCJ8015254.1"/>
    <property type="molecule type" value="Genomic_DNA"/>
</dbReference>
<protein>
    <submittedName>
        <fullName evidence="2">ImmA/IrrE family metallo-endopeptidase</fullName>
    </submittedName>
</protein>
<evidence type="ECO:0000313" key="2">
    <source>
        <dbReference type="EMBL" id="MCJ8015254.1"/>
    </source>
</evidence>
<name>A0A9X2B518_9BACL</name>
<proteinExistence type="predicted"/>
<gene>
    <name evidence="2" type="ORF">MUG84_26655</name>
</gene>
<comment type="caution">
    <text evidence="2">The sequence shown here is derived from an EMBL/GenBank/DDBJ whole genome shotgun (WGS) entry which is preliminary data.</text>
</comment>
<accession>A0A9X2B518</accession>